<reference evidence="2" key="1">
    <citation type="submission" date="2020-05" db="EMBL/GenBank/DDBJ databases">
        <authorList>
            <person name="Chiriac C."/>
            <person name="Salcher M."/>
            <person name="Ghai R."/>
            <person name="Kavagutti S V."/>
        </authorList>
    </citation>
    <scope>NUCLEOTIDE SEQUENCE</scope>
</reference>
<accession>A0A6J6E2V4</accession>
<name>A0A6J6E2V4_9ZZZZ</name>
<feature type="compositionally biased region" description="Polar residues" evidence="1">
    <location>
        <begin position="50"/>
        <end position="60"/>
    </location>
</feature>
<protein>
    <submittedName>
        <fullName evidence="2">Unannotated protein</fullName>
    </submittedName>
</protein>
<dbReference type="AlphaFoldDB" id="A0A6J6E2V4"/>
<gene>
    <name evidence="2" type="ORF">UFOPK1722_00282</name>
</gene>
<evidence type="ECO:0000256" key="1">
    <source>
        <dbReference type="SAM" id="MobiDB-lite"/>
    </source>
</evidence>
<proteinExistence type="predicted"/>
<organism evidence="2">
    <name type="scientific">freshwater metagenome</name>
    <dbReference type="NCBI Taxonomy" id="449393"/>
    <lineage>
        <taxon>unclassified sequences</taxon>
        <taxon>metagenomes</taxon>
        <taxon>ecological metagenomes</taxon>
    </lineage>
</organism>
<sequence>MSVLSYLRARSLKDGFGRGRRGWFAVGVVVWGARLLRRMVGRRPQVVSTETLRPGQSVTVSALEPRRRGRRR</sequence>
<evidence type="ECO:0000313" key="2">
    <source>
        <dbReference type="EMBL" id="CAB4569535.1"/>
    </source>
</evidence>
<feature type="region of interest" description="Disordered" evidence="1">
    <location>
        <begin position="50"/>
        <end position="72"/>
    </location>
</feature>
<dbReference type="EMBL" id="CAEZTS010000014">
    <property type="protein sequence ID" value="CAB4569535.1"/>
    <property type="molecule type" value="Genomic_DNA"/>
</dbReference>